<dbReference type="EMBL" id="CACVBS010000068">
    <property type="protein sequence ID" value="CAA7268555.1"/>
    <property type="molecule type" value="Genomic_DNA"/>
</dbReference>
<feature type="chain" id="PRO_5035928124" evidence="1">
    <location>
        <begin position="19"/>
        <end position="165"/>
    </location>
</feature>
<reference evidence="2 3" key="1">
    <citation type="submission" date="2020-01" db="EMBL/GenBank/DDBJ databases">
        <authorList>
            <person name="Gupta K D."/>
        </authorList>
    </citation>
    <scope>NUCLEOTIDE SEQUENCE [LARGE SCALE GENOMIC DNA]</scope>
</reference>
<name>A0A8S0W3C6_CYCAE</name>
<comment type="caution">
    <text evidence="2">The sequence shown here is derived from an EMBL/GenBank/DDBJ whole genome shotgun (WGS) entry which is preliminary data.</text>
</comment>
<dbReference type="OrthoDB" id="2888338at2759"/>
<keyword evidence="1" id="KW-0732">Signal</keyword>
<feature type="signal peptide" evidence="1">
    <location>
        <begin position="1"/>
        <end position="18"/>
    </location>
</feature>
<organism evidence="2 3">
    <name type="scientific">Cyclocybe aegerita</name>
    <name type="common">Black poplar mushroom</name>
    <name type="synonym">Agrocybe aegerita</name>
    <dbReference type="NCBI Taxonomy" id="1973307"/>
    <lineage>
        <taxon>Eukaryota</taxon>
        <taxon>Fungi</taxon>
        <taxon>Dikarya</taxon>
        <taxon>Basidiomycota</taxon>
        <taxon>Agaricomycotina</taxon>
        <taxon>Agaricomycetes</taxon>
        <taxon>Agaricomycetidae</taxon>
        <taxon>Agaricales</taxon>
        <taxon>Agaricineae</taxon>
        <taxon>Bolbitiaceae</taxon>
        <taxon>Cyclocybe</taxon>
    </lineage>
</organism>
<proteinExistence type="predicted"/>
<sequence length="165" mass="17506">MKLITVAALLSIATSSFAGTISAARSDSAKWISVETGIIEADNTTSILAKRVGAEVVSCYNTGTKVDRAPSISVIDDFCNNRAIGHHVANGQTLYSRYDYGSFTIYVSGSAINGCSFTIDGNCNRLLRLPLDGCNTNGENGKQGGFETDLCGQWRFDPGSNGSDF</sequence>
<gene>
    <name evidence="2" type="ORF">AAE3_LOCUS10746</name>
</gene>
<keyword evidence="3" id="KW-1185">Reference proteome</keyword>
<evidence type="ECO:0000313" key="2">
    <source>
        <dbReference type="EMBL" id="CAA7268555.1"/>
    </source>
</evidence>
<dbReference type="Proteomes" id="UP000467700">
    <property type="component" value="Unassembled WGS sequence"/>
</dbReference>
<protein>
    <submittedName>
        <fullName evidence="2">Uncharacterized protein</fullName>
    </submittedName>
</protein>
<dbReference type="AlphaFoldDB" id="A0A8S0W3C6"/>
<evidence type="ECO:0000256" key="1">
    <source>
        <dbReference type="SAM" id="SignalP"/>
    </source>
</evidence>
<accession>A0A8S0W3C6</accession>
<evidence type="ECO:0000313" key="3">
    <source>
        <dbReference type="Proteomes" id="UP000467700"/>
    </source>
</evidence>